<gene>
    <name evidence="9" type="ORF">SAMN02745247_00919</name>
</gene>
<protein>
    <submittedName>
        <fullName evidence="9">Putative ABC transport system permease protein</fullName>
    </submittedName>
</protein>
<dbReference type="GO" id="GO:0005886">
    <property type="term" value="C:plasma membrane"/>
    <property type="evidence" value="ECO:0007669"/>
    <property type="project" value="UniProtKB-SubCell"/>
</dbReference>
<keyword evidence="5 7" id="KW-0472">Membrane</keyword>
<reference evidence="9 10" key="1">
    <citation type="submission" date="2016-12" db="EMBL/GenBank/DDBJ databases">
        <authorList>
            <person name="Song W.-J."/>
            <person name="Kurnit D.M."/>
        </authorList>
    </citation>
    <scope>NUCLEOTIDE SEQUENCE [LARGE SCALE GENOMIC DNA]</scope>
    <source>
        <strain evidence="9 10">DSM 14810</strain>
    </source>
</reference>
<dbReference type="InterPro" id="IPR003838">
    <property type="entry name" value="ABC3_permease_C"/>
</dbReference>
<feature type="transmembrane region" description="Helical" evidence="7">
    <location>
        <begin position="365"/>
        <end position="392"/>
    </location>
</feature>
<dbReference type="PANTHER" id="PTHR30572">
    <property type="entry name" value="MEMBRANE COMPONENT OF TRANSPORTER-RELATED"/>
    <property type="match status" value="1"/>
</dbReference>
<evidence type="ECO:0000256" key="6">
    <source>
        <dbReference type="ARBA" id="ARBA00038076"/>
    </source>
</evidence>
<proteinExistence type="inferred from homology"/>
<evidence type="ECO:0000259" key="8">
    <source>
        <dbReference type="Pfam" id="PF02687"/>
    </source>
</evidence>
<keyword evidence="4 7" id="KW-1133">Transmembrane helix</keyword>
<dbReference type="GO" id="GO:0022857">
    <property type="term" value="F:transmembrane transporter activity"/>
    <property type="evidence" value="ECO:0007669"/>
    <property type="project" value="TreeGrafter"/>
</dbReference>
<keyword evidence="3 7" id="KW-0812">Transmembrane</keyword>
<feature type="transmembrane region" description="Helical" evidence="7">
    <location>
        <begin position="314"/>
        <end position="345"/>
    </location>
</feature>
<dbReference type="Pfam" id="PF02687">
    <property type="entry name" value="FtsX"/>
    <property type="match status" value="1"/>
</dbReference>
<dbReference type="PANTHER" id="PTHR30572:SF4">
    <property type="entry name" value="ABC TRANSPORTER PERMEASE YTRF"/>
    <property type="match status" value="1"/>
</dbReference>
<comment type="subcellular location">
    <subcellularLocation>
        <location evidence="1">Cell membrane</location>
        <topology evidence="1">Multi-pass membrane protein</topology>
    </subcellularLocation>
</comment>
<dbReference type="RefSeq" id="WP_072701457.1">
    <property type="nucleotide sequence ID" value="NZ_FRDH01000004.1"/>
</dbReference>
<feature type="transmembrane region" description="Helical" evidence="7">
    <location>
        <begin position="275"/>
        <end position="293"/>
    </location>
</feature>
<evidence type="ECO:0000256" key="4">
    <source>
        <dbReference type="ARBA" id="ARBA00022989"/>
    </source>
</evidence>
<evidence type="ECO:0000256" key="2">
    <source>
        <dbReference type="ARBA" id="ARBA00022475"/>
    </source>
</evidence>
<dbReference type="AlphaFoldDB" id="A0A1M7S418"/>
<evidence type="ECO:0000313" key="10">
    <source>
        <dbReference type="Proteomes" id="UP000184097"/>
    </source>
</evidence>
<feature type="domain" description="ABC3 transporter permease C-terminal" evidence="8">
    <location>
        <begin position="276"/>
        <end position="385"/>
    </location>
</feature>
<dbReference type="InterPro" id="IPR050250">
    <property type="entry name" value="Macrolide_Exporter_MacB"/>
</dbReference>
<evidence type="ECO:0000313" key="9">
    <source>
        <dbReference type="EMBL" id="SHN53171.1"/>
    </source>
</evidence>
<evidence type="ECO:0000256" key="5">
    <source>
        <dbReference type="ARBA" id="ARBA00023136"/>
    </source>
</evidence>
<dbReference type="Proteomes" id="UP000184097">
    <property type="component" value="Unassembled WGS sequence"/>
</dbReference>
<dbReference type="EMBL" id="FRDH01000004">
    <property type="protein sequence ID" value="SHN53171.1"/>
    <property type="molecule type" value="Genomic_DNA"/>
</dbReference>
<keyword evidence="2" id="KW-1003">Cell membrane</keyword>
<comment type="similarity">
    <text evidence="6">Belongs to the ABC-4 integral membrane protein family.</text>
</comment>
<sequence length="405" mass="44061">MRIIDIAIRKLINGKTGGAAALIFALILSFTAFSGRILSDSLFLGANNLKERLGADIAVVPKGEEESYQGIILSGEPVECSIERSLESKLIAIDGVEKVTPVVYLASLNASCCSVPIQIIGYDPETDFVTTPWISEGYVKDNKDGSLIIGYNIAADSEDTLTFFGRSYEIRARLNKTGTGMDKSVYVTFDVMEQLIKDAREKGVSFGEKDDITETDRITDSYVSAFLIRVKEGYSPDQVTGTILRDIPAGVVQSKNVFSSVTEGIGVISDFIRNITIAVLFIVSFVTALLHIYRVENRRKEWAVYRMMGASGNWILELIFTETVLLSIVGAVAGVGLGALVVFPFSELISEQLKLPYLRPDLLEIIKGVLFSIGLTAFSSIIPGIIAGEVAAGTECYVLMREGES</sequence>
<evidence type="ECO:0000256" key="3">
    <source>
        <dbReference type="ARBA" id="ARBA00022692"/>
    </source>
</evidence>
<evidence type="ECO:0000256" key="1">
    <source>
        <dbReference type="ARBA" id="ARBA00004651"/>
    </source>
</evidence>
<accession>A0A1M7S418</accession>
<name>A0A1M7S418_9FIRM</name>
<evidence type="ECO:0000256" key="7">
    <source>
        <dbReference type="SAM" id="Phobius"/>
    </source>
</evidence>
<organism evidence="9 10">
    <name type="scientific">Butyrivibrio hungatei DSM 14810</name>
    <dbReference type="NCBI Taxonomy" id="1121132"/>
    <lineage>
        <taxon>Bacteria</taxon>
        <taxon>Bacillati</taxon>
        <taxon>Bacillota</taxon>
        <taxon>Clostridia</taxon>
        <taxon>Lachnospirales</taxon>
        <taxon>Lachnospiraceae</taxon>
        <taxon>Butyrivibrio</taxon>
    </lineage>
</organism>